<evidence type="ECO:0000313" key="1">
    <source>
        <dbReference type="EMBL" id="EFZ38280.1"/>
    </source>
</evidence>
<dbReference type="STRING" id="28134.SAMN05444288_0225"/>
<accession>E7RNE9</accession>
<organism evidence="1 2">
    <name type="scientific">Hoylesella oralis ATCC 33269</name>
    <dbReference type="NCBI Taxonomy" id="873533"/>
    <lineage>
        <taxon>Bacteria</taxon>
        <taxon>Pseudomonadati</taxon>
        <taxon>Bacteroidota</taxon>
        <taxon>Bacteroidia</taxon>
        <taxon>Bacteroidales</taxon>
        <taxon>Prevotellaceae</taxon>
        <taxon>Hoylesella</taxon>
    </lineage>
</organism>
<dbReference type="RefSeq" id="WP_004369360.1">
    <property type="nucleotide sequence ID" value="NZ_GL833119.1"/>
</dbReference>
<dbReference type="Proteomes" id="UP000005580">
    <property type="component" value="Unassembled WGS sequence"/>
</dbReference>
<gene>
    <name evidence="1" type="ORF">HMPREF0663_10649</name>
</gene>
<dbReference type="HOGENOM" id="CLU_930200_0_0_10"/>
<dbReference type="EMBL" id="AEPE02000002">
    <property type="protein sequence ID" value="EFZ38280.1"/>
    <property type="molecule type" value="Genomic_DNA"/>
</dbReference>
<dbReference type="AlphaFoldDB" id="E7RNE9"/>
<keyword evidence="2" id="KW-1185">Reference proteome</keyword>
<reference evidence="1" key="1">
    <citation type="submission" date="2011-01" db="EMBL/GenBank/DDBJ databases">
        <authorList>
            <person name="Muzny D."/>
            <person name="Qin X."/>
            <person name="Buhay C."/>
            <person name="Dugan-Rocha S."/>
            <person name="Ding Y."/>
            <person name="Chen G."/>
            <person name="Hawes A."/>
            <person name="Holder M."/>
            <person name="Jhangiani S."/>
            <person name="Johnson A."/>
            <person name="Khan Z."/>
            <person name="Li Z."/>
            <person name="Liu W."/>
            <person name="Liu X."/>
            <person name="Perez L."/>
            <person name="Shen H."/>
            <person name="Wang Q."/>
            <person name="Watt J."/>
            <person name="Xi L."/>
            <person name="Xin Y."/>
            <person name="Zhou J."/>
            <person name="Deng J."/>
            <person name="Jiang H."/>
            <person name="Liu Y."/>
            <person name="Qu J."/>
            <person name="Song X.-Z."/>
            <person name="Zhang L."/>
            <person name="Villasana D."/>
            <person name="Johnson A."/>
            <person name="Liu J."/>
            <person name="Liyanage D."/>
            <person name="Lorensuhewa L."/>
            <person name="Robinson T."/>
            <person name="Song A."/>
            <person name="Song B.-B."/>
            <person name="Dinh H."/>
            <person name="Thornton R."/>
            <person name="Coyle M."/>
            <person name="Francisco L."/>
            <person name="Jackson L."/>
            <person name="Javaid M."/>
            <person name="Korchina V."/>
            <person name="Kovar C."/>
            <person name="Mata R."/>
            <person name="Mathew T."/>
            <person name="Ngo R."/>
            <person name="Nguyen L."/>
            <person name="Nguyen N."/>
            <person name="Okwuonu G."/>
            <person name="Ongeri F."/>
            <person name="Pham C."/>
            <person name="Simmons D."/>
            <person name="Wilczek-Boney K."/>
            <person name="Hale W."/>
            <person name="Jakkamsetti A."/>
            <person name="Pham P."/>
            <person name="Ruth R."/>
            <person name="San Lucas F."/>
            <person name="Warren J."/>
            <person name="Zhang J."/>
            <person name="Zhao Z."/>
            <person name="Zhou C."/>
            <person name="Zhu D."/>
            <person name="Lee S."/>
            <person name="Bess C."/>
            <person name="Blankenburg K."/>
            <person name="Forbes L."/>
            <person name="Fu Q."/>
            <person name="Gubbala S."/>
            <person name="Hirani K."/>
            <person name="Jayaseelan J.C."/>
            <person name="Lara F."/>
            <person name="Munidasa M."/>
            <person name="Palculict T."/>
            <person name="Patil S."/>
            <person name="Pu L.-L."/>
            <person name="Saada N."/>
            <person name="Tang L."/>
            <person name="Weissenberger G."/>
            <person name="Zhu Y."/>
            <person name="Hemphill L."/>
            <person name="Shang Y."/>
            <person name="Youmans B."/>
            <person name="Ayvaz T."/>
            <person name="Ross M."/>
            <person name="Santibanez J."/>
            <person name="Aqrawi P."/>
            <person name="Gross S."/>
            <person name="Joshi V."/>
            <person name="Fowler G."/>
            <person name="Nazareth L."/>
            <person name="Reid J."/>
            <person name="Worley K."/>
            <person name="Petrosino J."/>
            <person name="Highlander S."/>
            <person name="Gibbs R."/>
        </authorList>
    </citation>
    <scope>NUCLEOTIDE SEQUENCE [LARGE SCALE GENOMIC DNA]</scope>
    <source>
        <strain evidence="1">ATCC 33269</strain>
    </source>
</reference>
<proteinExistence type="predicted"/>
<sequence length="299" mass="34182">MKNRFLVLFLSLLWIMQMHSQYLYLLDKDTKSPVSYVTIELPNGDRYYSDENGKLGIPNGIAFLKCSHICYKDTIIYIKQLKGNKVYLTQYAHKLGNITISAKNKKIKTKELGYTNGKSLHSHGGKNGFMMAVYIPADANKNKNEYIQAITADIVYDDKMKLKGGNVYTGEVRFDLRKPDTAQGIMPGNISLIGGGKIYNGKKKTGKKIIKLDYPIIFPKEGLFVIIEWIYPYKMNDKDLLDPHIRTTASSNKDNTWILWKSNNWKWTPECQDKGILHIRNTYLKGKILNAKLGVIISE</sequence>
<comment type="caution">
    <text evidence="1">The sequence shown here is derived from an EMBL/GenBank/DDBJ whole genome shotgun (WGS) entry which is preliminary data.</text>
</comment>
<evidence type="ECO:0000313" key="2">
    <source>
        <dbReference type="Proteomes" id="UP000005580"/>
    </source>
</evidence>
<protein>
    <submittedName>
        <fullName evidence="1">Uncharacterized protein</fullName>
    </submittedName>
</protein>
<name>E7RNE9_9BACT</name>